<gene>
    <name evidence="1" type="ORF">PR048_018123</name>
</gene>
<accession>A0ABQ9HBE2</accession>
<comment type="caution">
    <text evidence="1">The sequence shown here is derived from an EMBL/GenBank/DDBJ whole genome shotgun (WGS) entry which is preliminary data.</text>
</comment>
<evidence type="ECO:0008006" key="3">
    <source>
        <dbReference type="Google" id="ProtNLM"/>
    </source>
</evidence>
<keyword evidence="2" id="KW-1185">Reference proteome</keyword>
<protein>
    <recommendedName>
        <fullName evidence="3">Proteasome assembly chaperone 1</fullName>
    </recommendedName>
</protein>
<organism evidence="1 2">
    <name type="scientific">Dryococelus australis</name>
    <dbReference type="NCBI Taxonomy" id="614101"/>
    <lineage>
        <taxon>Eukaryota</taxon>
        <taxon>Metazoa</taxon>
        <taxon>Ecdysozoa</taxon>
        <taxon>Arthropoda</taxon>
        <taxon>Hexapoda</taxon>
        <taxon>Insecta</taxon>
        <taxon>Pterygota</taxon>
        <taxon>Neoptera</taxon>
        <taxon>Polyneoptera</taxon>
        <taxon>Phasmatodea</taxon>
        <taxon>Verophasmatodea</taxon>
        <taxon>Anareolatae</taxon>
        <taxon>Phasmatidae</taxon>
        <taxon>Eurycanthinae</taxon>
        <taxon>Dryococelus</taxon>
    </lineage>
</organism>
<dbReference type="EMBL" id="JARBHB010000006">
    <property type="protein sequence ID" value="KAJ8881637.1"/>
    <property type="molecule type" value="Genomic_DNA"/>
</dbReference>
<evidence type="ECO:0000313" key="1">
    <source>
        <dbReference type="EMBL" id="KAJ8881637.1"/>
    </source>
</evidence>
<sequence>MPAQISVKKAIVNICNKDQKYFKWVNFACIVDGEHNDCIILQNHDLDTWFDIWPGVSHSSATDTPFREEEPRDNFSHFVCSQVTAHTNAVMFCKQFLWAFHDRLWVIGLSSAETQAEQRRYYNDHNALQANMPTSEKNGKLLVLNIQNFHDSNKAPKFVYANLEALLSLVQTCQSELAISYTYRYQQHMPCPIAMEDNGVADALSRMFDAEEFYVDIPDLVHLVLVLLDLNRMRFDGITSWCHTFPIKMQWDKNLAACF</sequence>
<name>A0ABQ9HBE2_9NEOP</name>
<proteinExistence type="predicted"/>
<evidence type="ECO:0000313" key="2">
    <source>
        <dbReference type="Proteomes" id="UP001159363"/>
    </source>
</evidence>
<reference evidence="1 2" key="1">
    <citation type="submission" date="2023-02" db="EMBL/GenBank/DDBJ databases">
        <title>LHISI_Scaffold_Assembly.</title>
        <authorList>
            <person name="Stuart O.P."/>
            <person name="Cleave R."/>
            <person name="Magrath M.J.L."/>
            <person name="Mikheyev A.S."/>
        </authorList>
    </citation>
    <scope>NUCLEOTIDE SEQUENCE [LARGE SCALE GENOMIC DNA]</scope>
    <source>
        <strain evidence="1">Daus_M_001</strain>
        <tissue evidence="1">Leg muscle</tissue>
    </source>
</reference>
<dbReference type="Proteomes" id="UP001159363">
    <property type="component" value="Chromosome 5"/>
</dbReference>